<evidence type="ECO:0000313" key="2">
    <source>
        <dbReference type="Proteomes" id="UP001597041"/>
    </source>
</evidence>
<name>A0ABW3NJA8_9BACI</name>
<keyword evidence="2" id="KW-1185">Reference proteome</keyword>
<dbReference type="RefSeq" id="WP_379593606.1">
    <property type="nucleotide sequence ID" value="NZ_JBHTKK010000023.1"/>
</dbReference>
<dbReference type="EMBL" id="JBHTKK010000023">
    <property type="protein sequence ID" value="MFD1067489.1"/>
    <property type="molecule type" value="Genomic_DNA"/>
</dbReference>
<reference evidence="2" key="1">
    <citation type="journal article" date="2019" name="Int. J. Syst. Evol. Microbiol.">
        <title>The Global Catalogue of Microorganisms (GCM) 10K type strain sequencing project: providing services to taxonomists for standard genome sequencing and annotation.</title>
        <authorList>
            <consortium name="The Broad Institute Genomics Platform"/>
            <consortium name="The Broad Institute Genome Sequencing Center for Infectious Disease"/>
            <person name="Wu L."/>
            <person name="Ma J."/>
        </authorList>
    </citation>
    <scope>NUCLEOTIDE SEQUENCE [LARGE SCALE GENOMIC DNA]</scope>
    <source>
        <strain evidence="2">CCUG 56608</strain>
    </source>
</reference>
<organism evidence="1 2">
    <name type="scientific">Oceanobacillus locisalsi</name>
    <dbReference type="NCBI Taxonomy" id="546107"/>
    <lineage>
        <taxon>Bacteria</taxon>
        <taxon>Bacillati</taxon>
        <taxon>Bacillota</taxon>
        <taxon>Bacilli</taxon>
        <taxon>Bacillales</taxon>
        <taxon>Bacillaceae</taxon>
        <taxon>Oceanobacillus</taxon>
    </lineage>
</organism>
<comment type="caution">
    <text evidence="1">The sequence shown here is derived from an EMBL/GenBank/DDBJ whole genome shotgun (WGS) entry which is preliminary data.</text>
</comment>
<evidence type="ECO:0008006" key="3">
    <source>
        <dbReference type="Google" id="ProtNLM"/>
    </source>
</evidence>
<proteinExistence type="predicted"/>
<accession>A0ABW3NJA8</accession>
<protein>
    <recommendedName>
        <fullName evidence="3">Transposase</fullName>
    </recommendedName>
</protein>
<gene>
    <name evidence="1" type="ORF">ACFQ19_15895</name>
</gene>
<evidence type="ECO:0000313" key="1">
    <source>
        <dbReference type="EMBL" id="MFD1067489.1"/>
    </source>
</evidence>
<dbReference type="Proteomes" id="UP001597041">
    <property type="component" value="Unassembled WGS sequence"/>
</dbReference>
<sequence>MSKTDEPIKRMANLRPSHAGFAAYYKGLLSRNHHLIKGSRKNKSYKHFFQEVQKDNSYHAT</sequence>